<evidence type="ECO:0000256" key="3">
    <source>
        <dbReference type="ARBA" id="ARBA00023004"/>
    </source>
</evidence>
<dbReference type="Proteomes" id="UP000220133">
    <property type="component" value="Chromosome"/>
</dbReference>
<proteinExistence type="predicted"/>
<name>A0A291R0V3_9BACT</name>
<evidence type="ECO:0000256" key="4">
    <source>
        <dbReference type="PROSITE-ProRule" id="PRU00433"/>
    </source>
</evidence>
<dbReference type="PANTHER" id="PTHR35008">
    <property type="entry name" value="BLL4482 PROTEIN-RELATED"/>
    <property type="match status" value="1"/>
</dbReference>
<dbReference type="GO" id="GO:0009055">
    <property type="term" value="F:electron transfer activity"/>
    <property type="evidence" value="ECO:0007669"/>
    <property type="project" value="InterPro"/>
</dbReference>
<dbReference type="PANTHER" id="PTHR35008:SF9">
    <property type="entry name" value="CYTOCHROME C DOMAIN-CONTAINING PROTEIN"/>
    <property type="match status" value="1"/>
</dbReference>
<dbReference type="GO" id="GO:0020037">
    <property type="term" value="F:heme binding"/>
    <property type="evidence" value="ECO:0007669"/>
    <property type="project" value="InterPro"/>
</dbReference>
<keyword evidence="7" id="KW-1185">Reference proteome</keyword>
<dbReference type="EMBL" id="CP023777">
    <property type="protein sequence ID" value="ATL49866.1"/>
    <property type="molecule type" value="Genomic_DNA"/>
</dbReference>
<keyword evidence="1 4" id="KW-0349">Heme</keyword>
<dbReference type="PROSITE" id="PS51007">
    <property type="entry name" value="CYTC"/>
    <property type="match status" value="1"/>
</dbReference>
<keyword evidence="3 4" id="KW-0408">Iron</keyword>
<dbReference type="Gene3D" id="1.10.760.10">
    <property type="entry name" value="Cytochrome c-like domain"/>
    <property type="match status" value="2"/>
</dbReference>
<dbReference type="GO" id="GO:0046872">
    <property type="term" value="F:metal ion binding"/>
    <property type="evidence" value="ECO:0007669"/>
    <property type="project" value="UniProtKB-KW"/>
</dbReference>
<dbReference type="Pfam" id="PF21342">
    <property type="entry name" value="SoxA-TsdA_cyt-c"/>
    <property type="match status" value="1"/>
</dbReference>
<evidence type="ECO:0000256" key="1">
    <source>
        <dbReference type="ARBA" id="ARBA00022617"/>
    </source>
</evidence>
<gene>
    <name evidence="6" type="ORF">COR50_13360</name>
</gene>
<evidence type="ECO:0000313" key="7">
    <source>
        <dbReference type="Proteomes" id="UP000220133"/>
    </source>
</evidence>
<dbReference type="KEGG" id="cbae:COR50_13360"/>
<accession>A0A291R0V3</accession>
<sequence>MVVLVILTLAMLANFYWFYQPRQASNPQPSEELKSNAPQLPSVSAFPIMPFPANDEGKLAEYGKKLITETYKFIGPESALKITGNHLACSNCHLDAGTKAFAAPYIGLMGVFPIYIGRENKVESLEERVNGCFERSMNGHALADTSKEMRAIVTYIKHLSYNTGVGKRLEGQGFTKIEVPNRAANLVAGAKIYKAKCVSCHGDHGQGLPGSGGNKEGGYIYPPLWGNDSYNDGAGMARLLTAAAFIKGNMPFGASAATSILSDEEAYDVAAFVNSHDRPVKRNKELDYPDLAKKPKDCPYPPYADNIPREQHRYGPYFTAR</sequence>
<dbReference type="InterPro" id="IPR036909">
    <property type="entry name" value="Cyt_c-like_dom_sf"/>
</dbReference>
<evidence type="ECO:0000256" key="2">
    <source>
        <dbReference type="ARBA" id="ARBA00022723"/>
    </source>
</evidence>
<dbReference type="Pfam" id="PF00034">
    <property type="entry name" value="Cytochrom_C"/>
    <property type="match status" value="1"/>
</dbReference>
<organism evidence="6 7">
    <name type="scientific">Chitinophaga caeni</name>
    <dbReference type="NCBI Taxonomy" id="2029983"/>
    <lineage>
        <taxon>Bacteria</taxon>
        <taxon>Pseudomonadati</taxon>
        <taxon>Bacteroidota</taxon>
        <taxon>Chitinophagia</taxon>
        <taxon>Chitinophagales</taxon>
        <taxon>Chitinophagaceae</taxon>
        <taxon>Chitinophaga</taxon>
    </lineage>
</organism>
<dbReference type="AlphaFoldDB" id="A0A291R0V3"/>
<protein>
    <submittedName>
        <fullName evidence="6">Cytochrome C</fullName>
    </submittedName>
</protein>
<keyword evidence="2 4" id="KW-0479">Metal-binding</keyword>
<dbReference type="InterPro" id="IPR009056">
    <property type="entry name" value="Cyt_c-like_dom"/>
</dbReference>
<dbReference type="SUPFAM" id="SSF46626">
    <property type="entry name" value="Cytochrome c"/>
    <property type="match status" value="2"/>
</dbReference>
<feature type="domain" description="Cytochrome c" evidence="5">
    <location>
        <begin position="184"/>
        <end position="277"/>
    </location>
</feature>
<dbReference type="InterPro" id="IPR051459">
    <property type="entry name" value="Cytochrome_c-type_DH"/>
</dbReference>
<evidence type="ECO:0000313" key="6">
    <source>
        <dbReference type="EMBL" id="ATL49866.1"/>
    </source>
</evidence>
<dbReference type="OrthoDB" id="9779283at2"/>
<evidence type="ECO:0000259" key="5">
    <source>
        <dbReference type="PROSITE" id="PS51007"/>
    </source>
</evidence>
<reference evidence="6 7" key="1">
    <citation type="submission" date="2017-10" db="EMBL/GenBank/DDBJ databases">
        <title>Paenichitinophaga pekingensis gen. nov., sp. nov., isolated from activated sludge.</title>
        <authorList>
            <person name="Jin D."/>
            <person name="Kong X."/>
            <person name="Deng Y."/>
            <person name="Bai Z."/>
        </authorList>
    </citation>
    <scope>NUCLEOTIDE SEQUENCE [LARGE SCALE GENOMIC DNA]</scope>
    <source>
        <strain evidence="6 7">13</strain>
    </source>
</reference>